<sequence length="67" mass="7625">MANLAHVYGWQWHDDGARPSWMSDDDYPLMSEYGIVTPRGAFDLALDTVLEATPYKRSLSKLAQCVY</sequence>
<name>A0A1Y1B9W1_VIBPH</name>
<reference evidence="1" key="1">
    <citation type="journal article" date="2017" name="Infect. Genet. Evol.">
        <title>Plasmid dynamics in Vibrio parahaemolyticus strains related to shrimp Acute Hepatopancreatic Necrosis Syndrome (AHPNS).</title>
        <authorList>
            <person name="Theethakaew C."/>
            <person name="Nakamura S."/>
            <person name="Motooka D."/>
            <person name="Matsuda S."/>
            <person name="Kodama T."/>
            <person name="Chonsin K."/>
            <person name="Suthienkul O."/>
            <person name="Iida T."/>
        </authorList>
    </citation>
    <scope>NUCLEOTIDE SEQUENCE</scope>
    <source>
        <strain evidence="1">VPE61</strain>
        <plasmid evidence="1">pVPE61a</plasmid>
    </source>
</reference>
<dbReference type="EMBL" id="AP014860">
    <property type="protein sequence ID" value="BAX56924.1"/>
    <property type="molecule type" value="Genomic_DNA"/>
</dbReference>
<accession>A0A1Y1B9W1</accession>
<keyword evidence="1" id="KW-0614">Plasmid</keyword>
<dbReference type="AlphaFoldDB" id="A0A1Y1B9W1"/>
<geneLocation type="plasmid" evidence="1">
    <name>pVPE61a</name>
</geneLocation>
<organism evidence="1">
    <name type="scientific">Vibrio parahaemolyticus</name>
    <dbReference type="NCBI Taxonomy" id="670"/>
    <lineage>
        <taxon>Bacteria</taxon>
        <taxon>Pseudomonadati</taxon>
        <taxon>Pseudomonadota</taxon>
        <taxon>Gammaproteobacteria</taxon>
        <taxon>Vibrionales</taxon>
        <taxon>Vibrionaceae</taxon>
        <taxon>Vibrio</taxon>
    </lineage>
</organism>
<evidence type="ECO:0000313" key="1">
    <source>
        <dbReference type="EMBL" id="BAX56924.1"/>
    </source>
</evidence>
<proteinExistence type="predicted"/>
<protein>
    <submittedName>
        <fullName evidence="1">Uncharacterized protein</fullName>
    </submittedName>
</protein>